<dbReference type="InterPro" id="IPR027417">
    <property type="entry name" value="P-loop_NTPase"/>
</dbReference>
<feature type="domain" description="ABC transporter" evidence="3">
    <location>
        <begin position="4"/>
        <end position="245"/>
    </location>
</feature>
<dbReference type="EMBL" id="MN935478">
    <property type="protein sequence ID" value="QOU10649.1"/>
    <property type="molecule type" value="Genomic_DNA"/>
</dbReference>
<protein>
    <submittedName>
        <fullName evidence="4">Iron-sulfur cluster formation ABC transporter ATP-biding subunit</fullName>
    </submittedName>
</protein>
<dbReference type="AlphaFoldDB" id="A0A7S6PV30"/>
<dbReference type="GO" id="GO:0005524">
    <property type="term" value="F:ATP binding"/>
    <property type="evidence" value="ECO:0007669"/>
    <property type="project" value="UniProtKB-KW"/>
</dbReference>
<dbReference type="GO" id="GO:0016887">
    <property type="term" value="F:ATP hydrolysis activity"/>
    <property type="evidence" value="ECO:0007669"/>
    <property type="project" value="InterPro"/>
</dbReference>
<dbReference type="PANTHER" id="PTHR43204">
    <property type="entry name" value="ABC TRANSPORTER I FAMILY MEMBER 6, CHLOROPLASTIC"/>
    <property type="match status" value="1"/>
</dbReference>
<keyword evidence="1" id="KW-0547">Nucleotide-binding</keyword>
<dbReference type="NCBIfam" id="TIGR01978">
    <property type="entry name" value="sufC"/>
    <property type="match status" value="1"/>
</dbReference>
<dbReference type="InterPro" id="IPR017871">
    <property type="entry name" value="ABC_transporter-like_CS"/>
</dbReference>
<name>A0A7S6PV30_9STRA</name>
<evidence type="ECO:0000259" key="3">
    <source>
        <dbReference type="PROSITE" id="PS50893"/>
    </source>
</evidence>
<evidence type="ECO:0000256" key="2">
    <source>
        <dbReference type="ARBA" id="ARBA00022840"/>
    </source>
</evidence>
<dbReference type="PROSITE" id="PS00211">
    <property type="entry name" value="ABC_TRANSPORTER_1"/>
    <property type="match status" value="1"/>
</dbReference>
<geneLocation type="plastid" evidence="4"/>
<dbReference type="SUPFAM" id="SSF52540">
    <property type="entry name" value="P-loop containing nucleoside triphosphate hydrolases"/>
    <property type="match status" value="1"/>
</dbReference>
<keyword evidence="2" id="KW-0067">ATP-binding</keyword>
<dbReference type="InterPro" id="IPR003593">
    <property type="entry name" value="AAA+_ATPase"/>
</dbReference>
<dbReference type="SMART" id="SM00382">
    <property type="entry name" value="AAA"/>
    <property type="match status" value="1"/>
</dbReference>
<dbReference type="PROSITE" id="PS50893">
    <property type="entry name" value="ABC_TRANSPORTER_2"/>
    <property type="match status" value="1"/>
</dbReference>
<dbReference type="InterPro" id="IPR003439">
    <property type="entry name" value="ABC_transporter-like_ATP-bd"/>
</dbReference>
<organism evidence="4">
    <name type="scientific">Poteriospumella lacustris</name>
    <dbReference type="NCBI Taxonomy" id="1117027"/>
    <lineage>
        <taxon>Eukaryota</taxon>
        <taxon>Sar</taxon>
        <taxon>Stramenopiles</taxon>
        <taxon>Ochrophyta</taxon>
        <taxon>Chrysophyceae</taxon>
        <taxon>Chromulinales</taxon>
        <taxon>Dinobryaceae</taxon>
        <taxon>Poteriospumella</taxon>
    </lineage>
</organism>
<reference evidence="4" key="1">
    <citation type="journal article" date="2020" name="Front. Plant Sci.">
        <title>Comparative Plastid Genomics of Non-Photosynthetic Chrysophytes: Genome Reduction and Compaction.</title>
        <authorList>
            <person name="Kim J.I."/>
            <person name="Jeong M."/>
            <person name="Archibald J.M."/>
            <person name="Shin W."/>
        </authorList>
    </citation>
    <scope>NUCLEOTIDE SEQUENCE</scope>
    <source>
        <strain evidence="4">Yongseonkyo072317C3</strain>
    </source>
</reference>
<keyword evidence="4" id="KW-0934">Plastid</keyword>
<evidence type="ECO:0000313" key="4">
    <source>
        <dbReference type="EMBL" id="QOU10649.1"/>
    </source>
</evidence>
<accession>A0A7S6PV30</accession>
<proteinExistence type="predicted"/>
<dbReference type="Pfam" id="PF00005">
    <property type="entry name" value="ABC_tran"/>
    <property type="match status" value="1"/>
</dbReference>
<dbReference type="InterPro" id="IPR010230">
    <property type="entry name" value="FeS-cluster_ATPase_SufC"/>
</dbReference>
<evidence type="ECO:0000256" key="1">
    <source>
        <dbReference type="ARBA" id="ARBA00022741"/>
    </source>
</evidence>
<sequence>MSILQISDLVVQNKSKNILKDFNLQIEENQIHVIMGPNGSGKSTLAKTLAGHPDYIISNGRIDFLDKNLQLFNAEMRSKEGLFMGFQTPPEISGLTNFDFLHLIYNEHQKHFLKKELSPIEFLPIILKLFEKLNFNKDFLYRNLNEGFSGGEKKKNEILQLLLLNPKLIILDEIDSGLDIDALKQICMILKSEIRSSLLVITHNSKIIDLLNPDFVHIFFDGKIQKTGGAELAKLLDQNGYNFFI</sequence>
<gene>
    <name evidence="4" type="primary">sufC</name>
    <name evidence="4" type="ORF">PoterioPt_p014</name>
</gene>
<dbReference type="Gene3D" id="3.40.50.300">
    <property type="entry name" value="P-loop containing nucleotide triphosphate hydrolases"/>
    <property type="match status" value="1"/>
</dbReference>
<dbReference type="PANTHER" id="PTHR43204:SF1">
    <property type="entry name" value="ABC TRANSPORTER I FAMILY MEMBER 6, CHLOROPLASTIC"/>
    <property type="match status" value="1"/>
</dbReference>